<protein>
    <submittedName>
        <fullName evidence="6">ABC-F family ATP-binding cassette domain-containing protein</fullName>
    </submittedName>
</protein>
<dbReference type="SMART" id="SM00382">
    <property type="entry name" value="AAA"/>
    <property type="match status" value="2"/>
</dbReference>
<dbReference type="GO" id="GO:0005524">
    <property type="term" value="F:ATP binding"/>
    <property type="evidence" value="ECO:0007669"/>
    <property type="project" value="UniProtKB-KW"/>
</dbReference>
<dbReference type="RefSeq" id="WP_154459732.1">
    <property type="nucleotide sequence ID" value="NZ_JAQYTQ010000065.1"/>
</dbReference>
<evidence type="ECO:0000313" key="6">
    <source>
        <dbReference type="EMBL" id="MSS01265.1"/>
    </source>
</evidence>
<keyword evidence="2" id="KW-0547">Nucleotide-binding</keyword>
<dbReference type="InterPro" id="IPR003439">
    <property type="entry name" value="ABC_transporter-like_ATP-bd"/>
</dbReference>
<dbReference type="Pfam" id="PF12848">
    <property type="entry name" value="ABC_tran_Xtn"/>
    <property type="match status" value="1"/>
</dbReference>
<dbReference type="EMBL" id="VUMM01000005">
    <property type="protein sequence ID" value="MSS01265.1"/>
    <property type="molecule type" value="Genomic_DNA"/>
</dbReference>
<dbReference type="Pfam" id="PF00005">
    <property type="entry name" value="ABC_tran"/>
    <property type="match status" value="2"/>
</dbReference>
<dbReference type="AlphaFoldDB" id="A0A7X2T3B8"/>
<dbReference type="InterPro" id="IPR027417">
    <property type="entry name" value="P-loop_NTPase"/>
</dbReference>
<dbReference type="CDD" id="cd03221">
    <property type="entry name" value="ABCF_EF-3"/>
    <property type="match status" value="2"/>
</dbReference>
<dbReference type="InterPro" id="IPR032781">
    <property type="entry name" value="ABC_tran_Xtn"/>
</dbReference>
<evidence type="ECO:0000259" key="5">
    <source>
        <dbReference type="PROSITE" id="PS50893"/>
    </source>
</evidence>
<feature type="domain" description="ABC transporter" evidence="5">
    <location>
        <begin position="320"/>
        <end position="534"/>
    </location>
</feature>
<dbReference type="Gene3D" id="3.40.50.300">
    <property type="entry name" value="P-loop containing nucleotide triphosphate hydrolases"/>
    <property type="match status" value="2"/>
</dbReference>
<keyword evidence="3 6" id="KW-0067">ATP-binding</keyword>
<evidence type="ECO:0000256" key="3">
    <source>
        <dbReference type="ARBA" id="ARBA00022840"/>
    </source>
</evidence>
<keyword evidence="4" id="KW-0175">Coiled coil</keyword>
<organism evidence="6 7">
    <name type="scientific">Floccifex porci</name>
    <dbReference type="NCBI Taxonomy" id="2606629"/>
    <lineage>
        <taxon>Bacteria</taxon>
        <taxon>Bacillati</taxon>
        <taxon>Bacillota</taxon>
        <taxon>Erysipelotrichia</taxon>
        <taxon>Erysipelotrichales</taxon>
        <taxon>Erysipelotrichaceae</taxon>
        <taxon>Floccifex</taxon>
    </lineage>
</organism>
<gene>
    <name evidence="6" type="ORF">FYJ50_03955</name>
</gene>
<sequence length="619" mass="72377">MKLQLSHVKKSYGTQDVLIDANLLIKDHEKVALVGRNGCGKSTLLKIICHQESMDEGNLTIPQDVKIGYLSQITFLDEHRTVHEELLDVFKYVREIENQLNQQAKVLETNSSEKELEKYALLQHKFESLNGYNYEVELKNVFFHFQFTQEDLKKQLCEFSSGQKTRIALVKLLLSKPDVLLLDEPTNHLDLESIEWLENYIQHYPSAVILVSHDRMFLDHVIDEVIEIEFGRTTRYVGNYSHYVKAKEEYLIKNHDAYIRQQQEIQRLETLIEKFRYKKNKAAFAKSKQKYLDRMDRIEDSKSDQSMMKAAFSSFRKGGKQVLEVDHLKVGYDTVLSDVSFTLMQHQRMGIVGRNGIGKSTLIKTLVNQIPSLGGQFRFGHQIDIGYFDQESAQMSSDKNVLDELWDENTEATQTEIRNTLASFLFTQDEVFKDVSNLSGGEKVRLALAKLMMDHDNLLILDEPTNHLDIPSKEALEKALENYDGTLLFVSHDRMFLKKMASRILEMDQESKVYDLTYEEYCQKKIENTLIESVKVEKNESQKTFQDMKALKNRVVKLENLLEEAEKDLEALRELRFEPEYYQDFQKMDQLNECIDLKHNEINSLMKEWEEKMQILEEH</sequence>
<keyword evidence="1" id="KW-0677">Repeat</keyword>
<dbReference type="PROSITE" id="PS50893">
    <property type="entry name" value="ABC_TRANSPORTER_2"/>
    <property type="match status" value="2"/>
</dbReference>
<dbReference type="FunFam" id="3.40.50.300:FF:000309">
    <property type="entry name" value="ABC transporter ATP-binding protein"/>
    <property type="match status" value="1"/>
</dbReference>
<dbReference type="SUPFAM" id="SSF52540">
    <property type="entry name" value="P-loop containing nucleoside triphosphate hydrolases"/>
    <property type="match status" value="2"/>
</dbReference>
<dbReference type="FunFam" id="3.40.50.300:FF:000011">
    <property type="entry name" value="Putative ABC transporter ATP-binding component"/>
    <property type="match status" value="1"/>
</dbReference>
<proteinExistence type="predicted"/>
<evidence type="ECO:0000256" key="4">
    <source>
        <dbReference type="SAM" id="Coils"/>
    </source>
</evidence>
<dbReference type="GO" id="GO:0016887">
    <property type="term" value="F:ATP hydrolysis activity"/>
    <property type="evidence" value="ECO:0007669"/>
    <property type="project" value="InterPro"/>
</dbReference>
<dbReference type="PANTHER" id="PTHR42855:SF2">
    <property type="entry name" value="DRUG RESISTANCE ABC TRANSPORTER,ATP-BINDING PROTEIN"/>
    <property type="match status" value="1"/>
</dbReference>
<dbReference type="PANTHER" id="PTHR42855">
    <property type="entry name" value="ABC TRANSPORTER ATP-BINDING SUBUNIT"/>
    <property type="match status" value="1"/>
</dbReference>
<evidence type="ECO:0000256" key="1">
    <source>
        <dbReference type="ARBA" id="ARBA00022737"/>
    </source>
</evidence>
<feature type="coiled-coil region" evidence="4">
    <location>
        <begin position="548"/>
        <end position="619"/>
    </location>
</feature>
<dbReference type="GO" id="GO:0003676">
    <property type="term" value="F:nucleic acid binding"/>
    <property type="evidence" value="ECO:0007669"/>
    <property type="project" value="UniProtKB-ARBA"/>
</dbReference>
<dbReference type="InterPro" id="IPR017871">
    <property type="entry name" value="ABC_transporter-like_CS"/>
</dbReference>
<reference evidence="6 7" key="1">
    <citation type="submission" date="2019-08" db="EMBL/GenBank/DDBJ databases">
        <title>In-depth cultivation of the pig gut microbiome towards novel bacterial diversity and tailored functional studies.</title>
        <authorList>
            <person name="Wylensek D."/>
            <person name="Hitch T.C.A."/>
            <person name="Clavel T."/>
        </authorList>
    </citation>
    <scope>NUCLEOTIDE SEQUENCE [LARGE SCALE GENOMIC DNA]</scope>
    <source>
        <strain evidence="6 7">LKV-178-WT-2G</strain>
    </source>
</reference>
<feature type="domain" description="ABC transporter" evidence="5">
    <location>
        <begin position="3"/>
        <end position="255"/>
    </location>
</feature>
<evidence type="ECO:0000256" key="2">
    <source>
        <dbReference type="ARBA" id="ARBA00022741"/>
    </source>
</evidence>
<dbReference type="PROSITE" id="PS00211">
    <property type="entry name" value="ABC_TRANSPORTER_1"/>
    <property type="match status" value="2"/>
</dbReference>
<dbReference type="InterPro" id="IPR051309">
    <property type="entry name" value="ABCF_ATPase"/>
</dbReference>
<dbReference type="Proteomes" id="UP000470082">
    <property type="component" value="Unassembled WGS sequence"/>
</dbReference>
<accession>A0A7X2T3B8</accession>
<evidence type="ECO:0000313" key="7">
    <source>
        <dbReference type="Proteomes" id="UP000470082"/>
    </source>
</evidence>
<keyword evidence="7" id="KW-1185">Reference proteome</keyword>
<dbReference type="InterPro" id="IPR003593">
    <property type="entry name" value="AAA+_ATPase"/>
</dbReference>
<name>A0A7X2T3B8_9FIRM</name>
<comment type="caution">
    <text evidence="6">The sequence shown here is derived from an EMBL/GenBank/DDBJ whole genome shotgun (WGS) entry which is preliminary data.</text>
</comment>